<evidence type="ECO:0000313" key="1">
    <source>
        <dbReference type="EMBL" id="KAK7313742.1"/>
    </source>
</evidence>
<reference evidence="1 2" key="1">
    <citation type="submission" date="2024-01" db="EMBL/GenBank/DDBJ databases">
        <title>The genomes of 5 underutilized Papilionoideae crops provide insights into root nodulation and disease resistanc.</title>
        <authorList>
            <person name="Jiang F."/>
        </authorList>
    </citation>
    <scope>NUCLEOTIDE SEQUENCE [LARGE SCALE GENOMIC DNA]</scope>
    <source>
        <strain evidence="1">LVBAO_FW01</strain>
        <tissue evidence="1">Leaves</tissue>
    </source>
</reference>
<comment type="caution">
    <text evidence="1">The sequence shown here is derived from an EMBL/GenBank/DDBJ whole genome shotgun (WGS) entry which is preliminary data.</text>
</comment>
<gene>
    <name evidence="1" type="ORF">VNO77_38937</name>
</gene>
<organism evidence="1 2">
    <name type="scientific">Canavalia gladiata</name>
    <name type="common">Sword bean</name>
    <name type="synonym">Dolichos gladiatus</name>
    <dbReference type="NCBI Taxonomy" id="3824"/>
    <lineage>
        <taxon>Eukaryota</taxon>
        <taxon>Viridiplantae</taxon>
        <taxon>Streptophyta</taxon>
        <taxon>Embryophyta</taxon>
        <taxon>Tracheophyta</taxon>
        <taxon>Spermatophyta</taxon>
        <taxon>Magnoliopsida</taxon>
        <taxon>eudicotyledons</taxon>
        <taxon>Gunneridae</taxon>
        <taxon>Pentapetalae</taxon>
        <taxon>rosids</taxon>
        <taxon>fabids</taxon>
        <taxon>Fabales</taxon>
        <taxon>Fabaceae</taxon>
        <taxon>Papilionoideae</taxon>
        <taxon>50 kb inversion clade</taxon>
        <taxon>NPAAA clade</taxon>
        <taxon>indigoferoid/millettioid clade</taxon>
        <taxon>Phaseoleae</taxon>
        <taxon>Canavalia</taxon>
    </lineage>
</organism>
<dbReference type="Proteomes" id="UP001367508">
    <property type="component" value="Unassembled WGS sequence"/>
</dbReference>
<sequence>MSFQHTSSLIPENFRKAQEQSKLETVEDQYAFSIPIHVHIYHAHEFSVTKLSRIERTPLRDQKNLGTSSSIMLDTGNENMHKVFKDGPRDSRMAFLLVPVRAHIYLVLWRNNRDIQGLTEAWLGGLR</sequence>
<dbReference type="AlphaFoldDB" id="A0AAN9PXB0"/>
<protein>
    <submittedName>
        <fullName evidence="1">Uncharacterized protein</fullName>
    </submittedName>
</protein>
<keyword evidence="2" id="KW-1185">Reference proteome</keyword>
<accession>A0AAN9PXB0</accession>
<proteinExistence type="predicted"/>
<dbReference type="EMBL" id="JAYMYQ010000009">
    <property type="protein sequence ID" value="KAK7313742.1"/>
    <property type="molecule type" value="Genomic_DNA"/>
</dbReference>
<evidence type="ECO:0000313" key="2">
    <source>
        <dbReference type="Proteomes" id="UP001367508"/>
    </source>
</evidence>
<name>A0AAN9PXB0_CANGL</name>